<name>A0A367ZLL1_9BACT</name>
<evidence type="ECO:0000256" key="1">
    <source>
        <dbReference type="SAM" id="Phobius"/>
    </source>
</evidence>
<keyword evidence="1" id="KW-1133">Transmembrane helix</keyword>
<dbReference type="AlphaFoldDB" id="A0A367ZLL1"/>
<organism evidence="2 3">
    <name type="scientific">Candidatus Ozemobacter sibiricus</name>
    <dbReference type="NCBI Taxonomy" id="2268124"/>
    <lineage>
        <taxon>Bacteria</taxon>
        <taxon>Candidatus Ozemobacteria</taxon>
        <taxon>Candidatus Ozemobacterales</taxon>
        <taxon>Candidatus Ozemobacteraceae</taxon>
        <taxon>Candidatus Ozemobacter</taxon>
    </lineage>
</organism>
<reference evidence="2 3" key="1">
    <citation type="submission" date="2018-05" db="EMBL/GenBank/DDBJ databases">
        <title>A metagenomic window into the 2 km-deep terrestrial subsurface aquifer revealed taxonomically and functionally diverse microbial community comprising novel uncultured bacterial lineages.</title>
        <authorList>
            <person name="Kadnikov V.V."/>
            <person name="Mardanov A.V."/>
            <person name="Beletsky A.V."/>
            <person name="Banks D."/>
            <person name="Pimenov N.V."/>
            <person name="Frank Y.A."/>
            <person name="Karnachuk O.V."/>
            <person name="Ravin N.V."/>
        </authorList>
    </citation>
    <scope>NUCLEOTIDE SEQUENCE [LARGE SCALE GENOMIC DNA]</scope>
    <source>
        <strain evidence="2">BY5</strain>
    </source>
</reference>
<feature type="transmembrane region" description="Helical" evidence="1">
    <location>
        <begin position="89"/>
        <end position="107"/>
    </location>
</feature>
<dbReference type="EMBL" id="QOQW01000017">
    <property type="protein sequence ID" value="RCK78994.1"/>
    <property type="molecule type" value="Genomic_DNA"/>
</dbReference>
<evidence type="ECO:0000313" key="3">
    <source>
        <dbReference type="Proteomes" id="UP000252355"/>
    </source>
</evidence>
<sequence length="200" mass="23360">MGWWLPDELDVTEVRRDRMAERRFLAFLRAAEQPRPHQPFDIREREDRLSAVTLAHTLAFLLYSLLVPLVVLGLMVLPPLRLLSLEARSVTAVGLFVTLEWFLFRGVSQGWLPCPDPENVRPFNERQLELGVALVSFGPWLLRFDPQMFFVFHVVVNALLVIGVIVFFLTKSFISRQWRWGVLRVLLLPLLQFWLVARLR</sequence>
<feature type="transmembrane region" description="Helical" evidence="1">
    <location>
        <begin position="181"/>
        <end position="197"/>
    </location>
</feature>
<protein>
    <submittedName>
        <fullName evidence="2">Uncharacterized protein</fullName>
    </submittedName>
</protein>
<feature type="transmembrane region" description="Helical" evidence="1">
    <location>
        <begin position="54"/>
        <end position="77"/>
    </location>
</feature>
<feature type="transmembrane region" description="Helical" evidence="1">
    <location>
        <begin position="148"/>
        <end position="169"/>
    </location>
</feature>
<dbReference type="Proteomes" id="UP000252355">
    <property type="component" value="Unassembled WGS sequence"/>
</dbReference>
<keyword evidence="1" id="KW-0472">Membrane</keyword>
<evidence type="ECO:0000313" key="2">
    <source>
        <dbReference type="EMBL" id="RCK78994.1"/>
    </source>
</evidence>
<accession>A0A367ZLL1</accession>
<gene>
    <name evidence="2" type="ORF">OZSIB_0545</name>
</gene>
<comment type="caution">
    <text evidence="2">The sequence shown here is derived from an EMBL/GenBank/DDBJ whole genome shotgun (WGS) entry which is preliminary data.</text>
</comment>
<proteinExistence type="predicted"/>
<keyword evidence="1" id="KW-0812">Transmembrane</keyword>